<dbReference type="InterPro" id="IPR006710">
    <property type="entry name" value="Glyco_hydro_43"/>
</dbReference>
<name>A0A420VWP0_9SPHI</name>
<evidence type="ECO:0000256" key="6">
    <source>
        <dbReference type="RuleBase" id="RU361187"/>
    </source>
</evidence>
<evidence type="ECO:0000313" key="9">
    <source>
        <dbReference type="EMBL" id="RKO70790.1"/>
    </source>
</evidence>
<dbReference type="PANTHER" id="PTHR42812">
    <property type="entry name" value="BETA-XYLOSIDASE"/>
    <property type="match status" value="1"/>
</dbReference>
<dbReference type="PANTHER" id="PTHR42812:SF12">
    <property type="entry name" value="BETA-XYLOSIDASE-RELATED"/>
    <property type="match status" value="1"/>
</dbReference>
<comment type="caution">
    <text evidence="9">The sequence shown here is derived from an EMBL/GenBank/DDBJ whole genome shotgun (WGS) entry which is preliminary data.</text>
</comment>
<evidence type="ECO:0000256" key="5">
    <source>
        <dbReference type="PIRSR" id="PIRSR606710-2"/>
    </source>
</evidence>
<evidence type="ECO:0000256" key="3">
    <source>
        <dbReference type="ARBA" id="ARBA00023295"/>
    </source>
</evidence>
<keyword evidence="7" id="KW-0732">Signal</keyword>
<dbReference type="InterPro" id="IPR023296">
    <property type="entry name" value="Glyco_hydro_beta-prop_sf"/>
</dbReference>
<keyword evidence="3 6" id="KW-0326">Glycosidase</keyword>
<accession>A0A420VWP0</accession>
<evidence type="ECO:0000256" key="1">
    <source>
        <dbReference type="ARBA" id="ARBA00009865"/>
    </source>
</evidence>
<dbReference type="InterPro" id="IPR051795">
    <property type="entry name" value="Glycosyl_Hydrlase_43"/>
</dbReference>
<dbReference type="GO" id="GO:0004553">
    <property type="term" value="F:hydrolase activity, hydrolyzing O-glycosyl compounds"/>
    <property type="evidence" value="ECO:0007669"/>
    <property type="project" value="InterPro"/>
</dbReference>
<dbReference type="Gene3D" id="2.60.120.200">
    <property type="match status" value="1"/>
</dbReference>
<sequence length="555" mass="62853">MKNAKTTTLTVFLFLISVAFGQAQSKVWSPDLGNGKFKNPVLYADYSDPDVMRVGDDYYMTASSFNCVPGLPILHSKDLVNWEIINYALPRLELEGAPAGFFDKPQHGKGVWAPCIRYHNGEFLIYWGDPDFGIYVVKSTDIHGKWSRPILVLPGKGRIDPSPLFDDDGRIYLVHAWADSRAKMNSVMMVCELDSTGTKVINDQALVFDGNDGINHTVEGGKFYKKDGYYYLLAPAGGGATGWQIALRSKEIYGPYEVKTVLAQGATDINGPHQGGLVDTKSGEWWFLHFQDVGAIGRIVHLQPVQWKDGWPVMGTNDKNYCGEPVSTYRKPDVGQSYPVKNPLENDEFDKARLGLQWSWHANPRQTWAFPSTNGYLRLYGQYYPQDYRNLWQIPNLLLQKITAPQFKASTKIKVVLKNEGDMAGFLIMGWDYGYIALKKNANGYEIVQVQCRDAEQNGTERVSANKQLKDLKPTSKYNYQTKLEEVDLWIRTEVNLKGDAQFKYSCDGRVYLPLGDKFHVRQGKWIGAKMGYFILNGTVDSARSWADIDWFRVE</sequence>
<dbReference type="Pfam" id="PF17851">
    <property type="entry name" value="GH43_C2"/>
    <property type="match status" value="1"/>
</dbReference>
<dbReference type="CDD" id="cd09001">
    <property type="entry name" value="GH43_FsAxh1-like"/>
    <property type="match status" value="1"/>
</dbReference>
<evidence type="ECO:0000256" key="4">
    <source>
        <dbReference type="PIRSR" id="PIRSR606710-1"/>
    </source>
</evidence>
<proteinExistence type="inferred from homology"/>
<dbReference type="Pfam" id="PF04616">
    <property type="entry name" value="Glyco_hydro_43"/>
    <property type="match status" value="1"/>
</dbReference>
<dbReference type="GO" id="GO:0005975">
    <property type="term" value="P:carbohydrate metabolic process"/>
    <property type="evidence" value="ECO:0007669"/>
    <property type="project" value="InterPro"/>
</dbReference>
<evidence type="ECO:0000313" key="10">
    <source>
        <dbReference type="Proteomes" id="UP000282423"/>
    </source>
</evidence>
<evidence type="ECO:0000256" key="2">
    <source>
        <dbReference type="ARBA" id="ARBA00022801"/>
    </source>
</evidence>
<feature type="active site" description="Proton donor" evidence="4">
    <location>
        <position position="219"/>
    </location>
</feature>
<reference evidence="9 10" key="1">
    <citation type="submission" date="2018-10" db="EMBL/GenBank/DDBJ databases">
        <title>Sphingobacterium sp. M05W1-28.</title>
        <authorList>
            <person name="Cai H."/>
        </authorList>
    </citation>
    <scope>NUCLEOTIDE SEQUENCE [LARGE SCALE GENOMIC DNA]</scope>
    <source>
        <strain evidence="9 10">M05W1-28</strain>
    </source>
</reference>
<dbReference type="Proteomes" id="UP000282423">
    <property type="component" value="Unassembled WGS sequence"/>
</dbReference>
<keyword evidence="2 6" id="KW-0378">Hydrolase</keyword>
<feature type="domain" description="Beta-xylosidase C-terminal Concanavalin A-like" evidence="8">
    <location>
        <begin position="346"/>
        <end position="555"/>
    </location>
</feature>
<dbReference type="EMBL" id="RBWS01000011">
    <property type="protein sequence ID" value="RKO70790.1"/>
    <property type="molecule type" value="Genomic_DNA"/>
</dbReference>
<dbReference type="InterPro" id="IPR041542">
    <property type="entry name" value="GH43_C2"/>
</dbReference>
<comment type="similarity">
    <text evidence="1 6">Belongs to the glycosyl hydrolase 43 family.</text>
</comment>
<feature type="site" description="Important for catalytic activity, responsible for pKa modulation of the active site Glu and correct orientation of both the proton donor and substrate" evidence="5">
    <location>
        <position position="160"/>
    </location>
</feature>
<dbReference type="Gene3D" id="2.115.10.20">
    <property type="entry name" value="Glycosyl hydrolase domain, family 43"/>
    <property type="match status" value="1"/>
</dbReference>
<feature type="active site" description="Proton acceptor" evidence="4">
    <location>
        <position position="48"/>
    </location>
</feature>
<dbReference type="AlphaFoldDB" id="A0A420VWP0"/>
<dbReference type="OrthoDB" id="9801455at2"/>
<feature type="chain" id="PRO_5019574500" evidence="7">
    <location>
        <begin position="24"/>
        <end position="555"/>
    </location>
</feature>
<organism evidence="9 10">
    <name type="scientific">Sphingobacterium puteale</name>
    <dbReference type="NCBI Taxonomy" id="2420510"/>
    <lineage>
        <taxon>Bacteria</taxon>
        <taxon>Pseudomonadati</taxon>
        <taxon>Bacteroidota</taxon>
        <taxon>Sphingobacteriia</taxon>
        <taxon>Sphingobacteriales</taxon>
        <taxon>Sphingobacteriaceae</taxon>
        <taxon>Sphingobacterium</taxon>
    </lineage>
</organism>
<dbReference type="SUPFAM" id="SSF49899">
    <property type="entry name" value="Concanavalin A-like lectins/glucanases"/>
    <property type="match status" value="1"/>
</dbReference>
<keyword evidence="10" id="KW-1185">Reference proteome</keyword>
<dbReference type="InterPro" id="IPR013320">
    <property type="entry name" value="ConA-like_dom_sf"/>
</dbReference>
<evidence type="ECO:0000256" key="7">
    <source>
        <dbReference type="SAM" id="SignalP"/>
    </source>
</evidence>
<protein>
    <submittedName>
        <fullName evidence="9">Glycoside hydrolase</fullName>
    </submittedName>
</protein>
<gene>
    <name evidence="9" type="ORF">D7322_15350</name>
</gene>
<feature type="signal peptide" evidence="7">
    <location>
        <begin position="1"/>
        <end position="23"/>
    </location>
</feature>
<dbReference type="SUPFAM" id="SSF75005">
    <property type="entry name" value="Arabinanase/levansucrase/invertase"/>
    <property type="match status" value="1"/>
</dbReference>
<evidence type="ECO:0000259" key="8">
    <source>
        <dbReference type="Pfam" id="PF17851"/>
    </source>
</evidence>